<dbReference type="InterPro" id="IPR018314">
    <property type="entry name" value="RsmB/NOL1/NOP2-like_CS"/>
</dbReference>
<comment type="catalytic activity">
    <reaction evidence="13">
        <text>cytidine(967) in 16S rRNA + S-adenosyl-L-methionine = 5-methylcytidine(967) in 16S rRNA + S-adenosyl-L-homocysteine + H(+)</text>
        <dbReference type="Rhea" id="RHEA:42748"/>
        <dbReference type="Rhea" id="RHEA-COMP:10219"/>
        <dbReference type="Rhea" id="RHEA-COMP:10220"/>
        <dbReference type="ChEBI" id="CHEBI:15378"/>
        <dbReference type="ChEBI" id="CHEBI:57856"/>
        <dbReference type="ChEBI" id="CHEBI:59789"/>
        <dbReference type="ChEBI" id="CHEBI:74483"/>
        <dbReference type="ChEBI" id="CHEBI:82748"/>
        <dbReference type="EC" id="2.1.1.176"/>
    </reaction>
</comment>
<evidence type="ECO:0000256" key="9">
    <source>
        <dbReference type="ARBA" id="ARBA00022691"/>
    </source>
</evidence>
<evidence type="ECO:0000256" key="6">
    <source>
        <dbReference type="ARBA" id="ARBA00022552"/>
    </source>
</evidence>
<dbReference type="EMBL" id="JAUCGM010000160">
    <property type="protein sequence ID" value="MDM8562457.1"/>
    <property type="molecule type" value="Genomic_DNA"/>
</dbReference>
<comment type="similarity">
    <text evidence="3 14">Belongs to the class I-like SAM-binding methyltransferase superfamily. RsmB/NOP family.</text>
</comment>
<dbReference type="SUPFAM" id="SSF48013">
    <property type="entry name" value="NusB-like"/>
    <property type="match status" value="1"/>
</dbReference>
<dbReference type="EC" id="2.1.1.176" evidence="4"/>
<protein>
    <recommendedName>
        <fullName evidence="4">16S rRNA (cytosine(967)-C(5))-methyltransferase</fullName>
        <ecNumber evidence="4">2.1.1.176</ecNumber>
    </recommendedName>
    <alternativeName>
        <fullName evidence="11">16S rRNA m5C967 methyltransferase</fullName>
    </alternativeName>
    <alternativeName>
        <fullName evidence="12">rRNA (cytosine-C(5)-)-methyltransferase RsmB</fullName>
    </alternativeName>
</protein>
<dbReference type="InterPro" id="IPR004573">
    <property type="entry name" value="rRNA_ssu_MeTfrase_B"/>
</dbReference>
<dbReference type="InterPro" id="IPR001678">
    <property type="entry name" value="MeTrfase_RsmB-F_NOP2_dom"/>
</dbReference>
<evidence type="ECO:0000313" key="17">
    <source>
        <dbReference type="Proteomes" id="UP001171945"/>
    </source>
</evidence>
<dbReference type="InterPro" id="IPR006027">
    <property type="entry name" value="NusB_RsmB_TIM44"/>
</dbReference>
<dbReference type="GO" id="GO:0008168">
    <property type="term" value="F:methyltransferase activity"/>
    <property type="evidence" value="ECO:0007669"/>
    <property type="project" value="UniProtKB-KW"/>
</dbReference>
<keyword evidence="9 14" id="KW-0949">S-adenosyl-L-methionine</keyword>
<dbReference type="NCBIfam" id="TIGR00563">
    <property type="entry name" value="rsmB"/>
    <property type="match status" value="1"/>
</dbReference>
<organism evidence="16 17">
    <name type="scientific">Candidatus Marithioploca araucensis</name>
    <dbReference type="NCBI Taxonomy" id="70273"/>
    <lineage>
        <taxon>Bacteria</taxon>
        <taxon>Pseudomonadati</taxon>
        <taxon>Pseudomonadota</taxon>
        <taxon>Gammaproteobacteria</taxon>
        <taxon>Thiotrichales</taxon>
        <taxon>Thiotrichaceae</taxon>
        <taxon>Candidatus Marithioploca</taxon>
    </lineage>
</organism>
<proteinExistence type="inferred from homology"/>
<dbReference type="SUPFAM" id="SSF53335">
    <property type="entry name" value="S-adenosyl-L-methionine-dependent methyltransferases"/>
    <property type="match status" value="1"/>
</dbReference>
<dbReference type="Gene3D" id="1.10.287.730">
    <property type="entry name" value="Helix hairpin bin"/>
    <property type="match status" value="1"/>
</dbReference>
<gene>
    <name evidence="16" type="primary">rsmB</name>
    <name evidence="16" type="ORF">QUF54_03800</name>
</gene>
<sequence length="477" mass="53538">MKMDARHIATQILTQVIGERHSLSDSLDNYLPRLDDRRDRALAQALCYGVLRWLPRLQALLPLLLRKPLKAKDCDIQVLLLMGLYQQLYLRIPPHAAIAATVEVTRTLKKTWATGLVNAVLRHFQRKRDALLTAIDSEPSAKLAHPPWLLKHLQRDWAKEWERIVEANNAHPPLTLRVNTRSKSRDTLLEHFREANIAAAPTPYTTCGITLESPTHPLLKGEIDLSQKEDLSQKGEVPPFIKKEMGEKEMGKMGGIYNLPGFAQGWISVQDGAAQLAAELLDVPTGARVLDACAAPGGKTAHLLEHYDISLLLALDNQPARIDKLAETLRRLHLSAEQRCADASLPETWWDGSPFDRILLDVPCSGSGVIRRHPDIKYLRQPSDITRLAAQQKRLLEALWPLLKQGGKLLYITCSVFVEENHLQIQDFLATQPDACEMKLAVEWGHALPYGRQILPGESDMDGFSYACLSKKNRVRG</sequence>
<evidence type="ECO:0000256" key="4">
    <source>
        <dbReference type="ARBA" id="ARBA00012140"/>
    </source>
</evidence>
<feature type="binding site" evidence="14">
    <location>
        <position position="316"/>
    </location>
    <ligand>
        <name>S-adenosyl-L-methionine</name>
        <dbReference type="ChEBI" id="CHEBI:59789"/>
    </ligand>
</feature>
<dbReference type="Gene3D" id="1.10.940.10">
    <property type="entry name" value="NusB-like"/>
    <property type="match status" value="1"/>
</dbReference>
<dbReference type="Proteomes" id="UP001171945">
    <property type="component" value="Unassembled WGS sequence"/>
</dbReference>
<evidence type="ECO:0000256" key="14">
    <source>
        <dbReference type="PROSITE-ProRule" id="PRU01023"/>
    </source>
</evidence>
<evidence type="ECO:0000259" key="15">
    <source>
        <dbReference type="PROSITE" id="PS51686"/>
    </source>
</evidence>
<keyword evidence="5" id="KW-0963">Cytoplasm</keyword>
<name>A0ABT7VS26_9GAMM</name>
<keyword evidence="8 14" id="KW-0808">Transferase</keyword>
<evidence type="ECO:0000256" key="13">
    <source>
        <dbReference type="ARBA" id="ARBA00047283"/>
    </source>
</evidence>
<dbReference type="PANTHER" id="PTHR22807:SF61">
    <property type="entry name" value="NOL1_NOP2_SUN FAMILY PROTEIN _ ANTITERMINATION NUSB DOMAIN-CONTAINING PROTEIN"/>
    <property type="match status" value="1"/>
</dbReference>
<comment type="caution">
    <text evidence="16">The sequence shown here is derived from an EMBL/GenBank/DDBJ whole genome shotgun (WGS) entry which is preliminary data.</text>
</comment>
<dbReference type="Pfam" id="PF01189">
    <property type="entry name" value="Methyltr_RsmB-F"/>
    <property type="match status" value="1"/>
</dbReference>
<dbReference type="Gene3D" id="3.40.50.150">
    <property type="entry name" value="Vaccinia Virus protein VP39"/>
    <property type="match status" value="1"/>
</dbReference>
<keyword evidence="17" id="KW-1185">Reference proteome</keyword>
<comment type="function">
    <text evidence="1">Specifically methylates the cytosine at position 967 (m5C967) of 16S rRNA.</text>
</comment>
<evidence type="ECO:0000256" key="3">
    <source>
        <dbReference type="ARBA" id="ARBA00007494"/>
    </source>
</evidence>
<keyword evidence="6" id="KW-0698">rRNA processing</keyword>
<keyword evidence="7 14" id="KW-0489">Methyltransferase</keyword>
<feature type="binding site" evidence="14">
    <location>
        <position position="342"/>
    </location>
    <ligand>
        <name>S-adenosyl-L-methionine</name>
        <dbReference type="ChEBI" id="CHEBI:59789"/>
    </ligand>
</feature>
<feature type="binding site" evidence="14">
    <location>
        <position position="361"/>
    </location>
    <ligand>
        <name>S-adenosyl-L-methionine</name>
        <dbReference type="ChEBI" id="CHEBI:59789"/>
    </ligand>
</feature>
<dbReference type="InterPro" id="IPR035926">
    <property type="entry name" value="NusB-like_sf"/>
</dbReference>
<dbReference type="InterPro" id="IPR049560">
    <property type="entry name" value="MeTrfase_RsmB-F_NOP2_cat"/>
</dbReference>
<reference evidence="16" key="1">
    <citation type="submission" date="2023-06" db="EMBL/GenBank/DDBJ databases">
        <title>Uncultivated large filamentous bacteria from sulfidic sediments reveal new species and different genomic features in energy metabolism and defense.</title>
        <authorList>
            <person name="Fonseca A."/>
        </authorList>
    </citation>
    <scope>NUCLEOTIDE SEQUENCE</scope>
    <source>
        <strain evidence="16">HSG4</strain>
    </source>
</reference>
<evidence type="ECO:0000256" key="12">
    <source>
        <dbReference type="ARBA" id="ARBA00031088"/>
    </source>
</evidence>
<feature type="domain" description="SAM-dependent MTase RsmB/NOP-type" evidence="15">
    <location>
        <begin position="164"/>
        <end position="472"/>
    </location>
</feature>
<evidence type="ECO:0000256" key="10">
    <source>
        <dbReference type="ARBA" id="ARBA00022884"/>
    </source>
</evidence>
<dbReference type="InterPro" id="IPR023267">
    <property type="entry name" value="RCMT"/>
</dbReference>
<dbReference type="Pfam" id="PF01029">
    <property type="entry name" value="NusB"/>
    <property type="match status" value="1"/>
</dbReference>
<dbReference type="GO" id="GO:0032259">
    <property type="term" value="P:methylation"/>
    <property type="evidence" value="ECO:0007669"/>
    <property type="project" value="UniProtKB-KW"/>
</dbReference>
<keyword evidence="10 14" id="KW-0694">RNA-binding</keyword>
<feature type="active site" description="Nucleophile" evidence="14">
    <location>
        <position position="414"/>
    </location>
</feature>
<evidence type="ECO:0000256" key="5">
    <source>
        <dbReference type="ARBA" id="ARBA00022490"/>
    </source>
</evidence>
<evidence type="ECO:0000313" key="16">
    <source>
        <dbReference type="EMBL" id="MDM8562457.1"/>
    </source>
</evidence>
<dbReference type="InterPro" id="IPR029063">
    <property type="entry name" value="SAM-dependent_MTases_sf"/>
</dbReference>
<evidence type="ECO:0000256" key="2">
    <source>
        <dbReference type="ARBA" id="ARBA00004496"/>
    </source>
</evidence>
<dbReference type="CDD" id="cd02440">
    <property type="entry name" value="AdoMet_MTases"/>
    <property type="match status" value="1"/>
</dbReference>
<dbReference type="PRINTS" id="PR02008">
    <property type="entry name" value="RCMTFAMILY"/>
</dbReference>
<dbReference type="PROSITE" id="PS01153">
    <property type="entry name" value="NOL1_NOP2_SUN"/>
    <property type="match status" value="1"/>
</dbReference>
<evidence type="ECO:0000256" key="1">
    <source>
        <dbReference type="ARBA" id="ARBA00002724"/>
    </source>
</evidence>
<comment type="subcellular location">
    <subcellularLocation>
        <location evidence="2">Cytoplasm</location>
    </subcellularLocation>
</comment>
<dbReference type="Pfam" id="PF22458">
    <property type="entry name" value="RsmF-B_ferredox"/>
    <property type="match status" value="1"/>
</dbReference>
<dbReference type="InterPro" id="IPR054728">
    <property type="entry name" value="RsmB-like_ferredoxin"/>
</dbReference>
<accession>A0ABT7VS26</accession>
<dbReference type="PANTHER" id="PTHR22807">
    <property type="entry name" value="NOP2 YEAST -RELATED NOL1/NOP2/FMU SUN DOMAIN-CONTAINING"/>
    <property type="match status" value="1"/>
</dbReference>
<dbReference type="Gene3D" id="3.30.70.1170">
    <property type="entry name" value="Sun protein, domain 3"/>
    <property type="match status" value="1"/>
</dbReference>
<feature type="binding site" evidence="14">
    <location>
        <begin position="293"/>
        <end position="299"/>
    </location>
    <ligand>
        <name>S-adenosyl-L-methionine</name>
        <dbReference type="ChEBI" id="CHEBI:59789"/>
    </ligand>
</feature>
<evidence type="ECO:0000256" key="7">
    <source>
        <dbReference type="ARBA" id="ARBA00022603"/>
    </source>
</evidence>
<dbReference type="PROSITE" id="PS51686">
    <property type="entry name" value="SAM_MT_RSMB_NOP"/>
    <property type="match status" value="1"/>
</dbReference>
<evidence type="ECO:0000256" key="11">
    <source>
        <dbReference type="ARBA" id="ARBA00030399"/>
    </source>
</evidence>
<evidence type="ECO:0000256" key="8">
    <source>
        <dbReference type="ARBA" id="ARBA00022679"/>
    </source>
</evidence>